<reference evidence="8 9" key="1">
    <citation type="submission" date="2023-06" db="EMBL/GenBank/DDBJ databases">
        <title>SYSU T0a273.</title>
        <authorList>
            <person name="Gao L."/>
            <person name="Fang B.-Z."/>
            <person name="Li W.-J."/>
        </authorList>
    </citation>
    <scope>NUCLEOTIDE SEQUENCE [LARGE SCALE GENOMIC DNA]</scope>
    <source>
        <strain evidence="8 9">SYSU T0a273</strain>
    </source>
</reference>
<keyword evidence="3 6" id="KW-0812">Transmembrane</keyword>
<gene>
    <name evidence="8" type="ORF">QQ002_12235</name>
</gene>
<dbReference type="EMBL" id="JAUHQB010000010">
    <property type="protein sequence ID" value="MDN4484311.1"/>
    <property type="molecule type" value="Genomic_DNA"/>
</dbReference>
<sequence length="138" mass="14348">MTTNARGRGLRFVAVGIANTAIDFGTLAALTVAGMAPLAANIVSTSVALAFSFVANRTFTFRSSGHPGRQLALFLVVTLAGLWGLQSLVILGVTSALGGSGVPEYLVLAAAKVAATVASLTWNYMLYARVVFRDAVER</sequence>
<accession>A0AB35MKI2</accession>
<feature type="transmembrane region" description="Helical" evidence="6">
    <location>
        <begin position="12"/>
        <end position="32"/>
    </location>
</feature>
<comment type="caution">
    <text evidence="8">The sequence shown here is derived from an EMBL/GenBank/DDBJ whole genome shotgun (WGS) entry which is preliminary data.</text>
</comment>
<feature type="transmembrane region" description="Helical" evidence="6">
    <location>
        <begin position="38"/>
        <end position="59"/>
    </location>
</feature>
<dbReference type="InterPro" id="IPR007267">
    <property type="entry name" value="GtrA_DPMS_TM"/>
</dbReference>
<keyword evidence="4 6" id="KW-1133">Transmembrane helix</keyword>
<dbReference type="Pfam" id="PF04138">
    <property type="entry name" value="GtrA_DPMS_TM"/>
    <property type="match status" value="1"/>
</dbReference>
<evidence type="ECO:0000313" key="9">
    <source>
        <dbReference type="Proteomes" id="UP001172756"/>
    </source>
</evidence>
<dbReference type="RefSeq" id="WP_301160925.1">
    <property type="nucleotide sequence ID" value="NZ_JAUHQB010000010.1"/>
</dbReference>
<feature type="domain" description="GtrA/DPMS transmembrane" evidence="7">
    <location>
        <begin position="11"/>
        <end position="132"/>
    </location>
</feature>
<dbReference type="PANTHER" id="PTHR38459">
    <property type="entry name" value="PROPHAGE BACTOPRENOL-LINKED GLUCOSE TRANSLOCASE HOMOLOG"/>
    <property type="match status" value="1"/>
</dbReference>
<evidence type="ECO:0000256" key="6">
    <source>
        <dbReference type="SAM" id="Phobius"/>
    </source>
</evidence>
<dbReference type="PANTHER" id="PTHR38459:SF1">
    <property type="entry name" value="PROPHAGE BACTOPRENOL-LINKED GLUCOSE TRANSLOCASE HOMOLOG"/>
    <property type="match status" value="1"/>
</dbReference>
<feature type="transmembrane region" description="Helical" evidence="6">
    <location>
        <begin position="71"/>
        <end position="93"/>
    </location>
</feature>
<evidence type="ECO:0000259" key="7">
    <source>
        <dbReference type="Pfam" id="PF04138"/>
    </source>
</evidence>
<evidence type="ECO:0000256" key="4">
    <source>
        <dbReference type="ARBA" id="ARBA00022989"/>
    </source>
</evidence>
<dbReference type="GO" id="GO:0005886">
    <property type="term" value="C:plasma membrane"/>
    <property type="evidence" value="ECO:0007669"/>
    <property type="project" value="TreeGrafter"/>
</dbReference>
<keyword evidence="5 6" id="KW-0472">Membrane</keyword>
<evidence type="ECO:0000256" key="2">
    <source>
        <dbReference type="ARBA" id="ARBA00009399"/>
    </source>
</evidence>
<dbReference type="InterPro" id="IPR051401">
    <property type="entry name" value="GtrA_CellWall_Glycosyl"/>
</dbReference>
<dbReference type="GO" id="GO:0000271">
    <property type="term" value="P:polysaccharide biosynthetic process"/>
    <property type="evidence" value="ECO:0007669"/>
    <property type="project" value="InterPro"/>
</dbReference>
<name>A0AB35MKI2_9MICO</name>
<evidence type="ECO:0000256" key="1">
    <source>
        <dbReference type="ARBA" id="ARBA00004141"/>
    </source>
</evidence>
<dbReference type="AlphaFoldDB" id="A0AB35MKI2"/>
<feature type="transmembrane region" description="Helical" evidence="6">
    <location>
        <begin position="105"/>
        <end position="128"/>
    </location>
</feature>
<dbReference type="Proteomes" id="UP001172756">
    <property type="component" value="Unassembled WGS sequence"/>
</dbReference>
<evidence type="ECO:0000256" key="3">
    <source>
        <dbReference type="ARBA" id="ARBA00022692"/>
    </source>
</evidence>
<evidence type="ECO:0000256" key="5">
    <source>
        <dbReference type="ARBA" id="ARBA00023136"/>
    </source>
</evidence>
<proteinExistence type="inferred from homology"/>
<comment type="similarity">
    <text evidence="2">Belongs to the GtrA family.</text>
</comment>
<organism evidence="8 9">
    <name type="scientific">Demequina lignilytica</name>
    <dbReference type="NCBI Taxonomy" id="3051663"/>
    <lineage>
        <taxon>Bacteria</taxon>
        <taxon>Bacillati</taxon>
        <taxon>Actinomycetota</taxon>
        <taxon>Actinomycetes</taxon>
        <taxon>Micrococcales</taxon>
        <taxon>Demequinaceae</taxon>
        <taxon>Demequina</taxon>
    </lineage>
</organism>
<evidence type="ECO:0000313" key="8">
    <source>
        <dbReference type="EMBL" id="MDN4484311.1"/>
    </source>
</evidence>
<protein>
    <submittedName>
        <fullName evidence="8">GtrA family protein</fullName>
    </submittedName>
</protein>
<comment type="subcellular location">
    <subcellularLocation>
        <location evidence="1">Membrane</location>
        <topology evidence="1">Multi-pass membrane protein</topology>
    </subcellularLocation>
</comment>